<dbReference type="SUPFAM" id="SSF48435">
    <property type="entry name" value="Bacterial muramidases"/>
    <property type="match status" value="1"/>
</dbReference>
<protein>
    <submittedName>
        <fullName evidence="6">Lytic transglycosylase domain-containing protein</fullName>
    </submittedName>
</protein>
<comment type="similarity">
    <text evidence="1">Belongs to the transglycosylase Slt family.</text>
</comment>
<evidence type="ECO:0000313" key="7">
    <source>
        <dbReference type="Proteomes" id="UP001595711"/>
    </source>
</evidence>
<dbReference type="PANTHER" id="PTHR37423">
    <property type="entry name" value="SOLUBLE LYTIC MUREIN TRANSGLYCOSYLASE-RELATED"/>
    <property type="match status" value="1"/>
</dbReference>
<feature type="region of interest" description="Disordered" evidence="4">
    <location>
        <begin position="66"/>
        <end position="89"/>
    </location>
</feature>
<dbReference type="EMBL" id="JBHRYJ010000004">
    <property type="protein sequence ID" value="MFC3677505.1"/>
    <property type="molecule type" value="Genomic_DNA"/>
</dbReference>
<dbReference type="SUPFAM" id="SSF53955">
    <property type="entry name" value="Lysozyme-like"/>
    <property type="match status" value="1"/>
</dbReference>
<reference evidence="7" key="1">
    <citation type="journal article" date="2019" name="Int. J. Syst. Evol. Microbiol.">
        <title>The Global Catalogue of Microorganisms (GCM) 10K type strain sequencing project: providing services to taxonomists for standard genome sequencing and annotation.</title>
        <authorList>
            <consortium name="The Broad Institute Genomics Platform"/>
            <consortium name="The Broad Institute Genome Sequencing Center for Infectious Disease"/>
            <person name="Wu L."/>
            <person name="Ma J."/>
        </authorList>
    </citation>
    <scope>NUCLEOTIDE SEQUENCE [LARGE SCALE GENOMIC DNA]</scope>
    <source>
        <strain evidence="7">KCTC 42182</strain>
    </source>
</reference>
<dbReference type="Pfam" id="PF01464">
    <property type="entry name" value="SLT"/>
    <property type="match status" value="1"/>
</dbReference>
<feature type="domain" description="Transglycosylase SLT" evidence="5">
    <location>
        <begin position="570"/>
        <end position="667"/>
    </location>
</feature>
<dbReference type="InterPro" id="IPR008258">
    <property type="entry name" value="Transglycosylase_SLT_dom_1"/>
</dbReference>
<keyword evidence="7" id="KW-1185">Reference proteome</keyword>
<proteinExistence type="inferred from homology"/>
<accession>A0ABV7VJ17</accession>
<organism evidence="6 7">
    <name type="scientific">Ferrovibrio xuzhouensis</name>
    <dbReference type="NCBI Taxonomy" id="1576914"/>
    <lineage>
        <taxon>Bacteria</taxon>
        <taxon>Pseudomonadati</taxon>
        <taxon>Pseudomonadota</taxon>
        <taxon>Alphaproteobacteria</taxon>
        <taxon>Rhodospirillales</taxon>
        <taxon>Rhodospirillaceae</taxon>
        <taxon>Ferrovibrio</taxon>
    </lineage>
</organism>
<evidence type="ECO:0000259" key="5">
    <source>
        <dbReference type="Pfam" id="PF01464"/>
    </source>
</evidence>
<dbReference type="InterPro" id="IPR008939">
    <property type="entry name" value="Lytic_TGlycosylase_superhlx_U"/>
</dbReference>
<comment type="similarity">
    <text evidence="2">Belongs to the virb1 family.</text>
</comment>
<evidence type="ECO:0000256" key="1">
    <source>
        <dbReference type="ARBA" id="ARBA00007734"/>
    </source>
</evidence>
<name>A0ABV7VJ17_9PROT</name>
<evidence type="ECO:0000313" key="6">
    <source>
        <dbReference type="EMBL" id="MFC3677505.1"/>
    </source>
</evidence>
<sequence>MPGPAFSAVIRRRPPIRGLQALFLVLGLALPALAPLPAGAEPPLPQAKPEYRAGDDTPRVEPVSVTVDVPLPEAKPRQGTPPARPEQTRLPASRTLLSAADRETGLKAMKEADAGHFDVARHLAARVKEPLVAKLVQWMWLQTSGSGASFDAITAFVDANPDWPARDALLRRADESLDGSVSDDKVLAWYTAHPPTSGLGLLRQGEALARKGQEREAFDALRRAWVDGNLALRDEKQIWSEFGSRFSTQDNASRTDRLLWDGNIEAARRMLPRLKPATQRLAEVRIALALNAANAEKLVAELPKDLQDDGGLAYDRLRWQRRHGKDDIVESLLYNAPDDLGRAEKWWAERRYRARKAMAEGRISEAYRLAAGHGLKSGNSMAEAEWLAGWIALRLLQEPATALKHFSTLQQNVRYPISQARAAYWLGRTETKLGDTDKAHYWYGQAAQHSTTFYGQLAAHELDTKQTLKLPEPTTPDPAQAAKFEKREVVRATHILVELDREDKLRPFILRLVHTATSPEEHKLVAELARNLRRVDLAVTSAKRSAREGIILVHESYPLVEPMLRVDTPEPALLLAVSRQESEFNQFALSSAGARGLMQLMPSTAKHLAKQLKLGYQQAKLTDDAGYNVRLGAFYLSGLLKNWDNNYVLALAGYNAGEARVRSWIRDWGDPRSPNIDVIDWIELIPFSETRNYIQRVLEGVQVYRALLSNQPPTMERLYADMRGWSPQQQACTAPAC</sequence>
<dbReference type="CDD" id="cd13401">
    <property type="entry name" value="Slt70-like"/>
    <property type="match status" value="1"/>
</dbReference>
<evidence type="ECO:0000256" key="3">
    <source>
        <dbReference type="ARBA" id="ARBA00022729"/>
    </source>
</evidence>
<gene>
    <name evidence="6" type="ORF">ACFOOQ_18265</name>
</gene>
<dbReference type="PANTHER" id="PTHR37423:SF2">
    <property type="entry name" value="MEMBRANE-BOUND LYTIC MUREIN TRANSGLYCOSYLASE C"/>
    <property type="match status" value="1"/>
</dbReference>
<dbReference type="InterPro" id="IPR023346">
    <property type="entry name" value="Lysozyme-like_dom_sf"/>
</dbReference>
<dbReference type="RefSeq" id="WP_379729050.1">
    <property type="nucleotide sequence ID" value="NZ_JBHRYJ010000004.1"/>
</dbReference>
<dbReference type="Gene3D" id="1.10.530.10">
    <property type="match status" value="1"/>
</dbReference>
<evidence type="ECO:0000256" key="4">
    <source>
        <dbReference type="SAM" id="MobiDB-lite"/>
    </source>
</evidence>
<comment type="caution">
    <text evidence="6">The sequence shown here is derived from an EMBL/GenBank/DDBJ whole genome shotgun (WGS) entry which is preliminary data.</text>
</comment>
<dbReference type="Gene3D" id="1.25.20.10">
    <property type="entry name" value="Bacterial muramidases"/>
    <property type="match status" value="1"/>
</dbReference>
<keyword evidence="3" id="KW-0732">Signal</keyword>
<dbReference type="Proteomes" id="UP001595711">
    <property type="component" value="Unassembled WGS sequence"/>
</dbReference>
<evidence type="ECO:0000256" key="2">
    <source>
        <dbReference type="ARBA" id="ARBA00009387"/>
    </source>
</evidence>